<dbReference type="EMBL" id="JARBHB010000002">
    <property type="protein sequence ID" value="KAJ8894175.1"/>
    <property type="molecule type" value="Genomic_DNA"/>
</dbReference>
<keyword evidence="2" id="KW-1185">Reference proteome</keyword>
<accession>A0ABQ9ID81</accession>
<gene>
    <name evidence="1" type="ORF">PR048_006785</name>
</gene>
<sequence length="208" mass="24298">MMLPRHGSRYLVEYKGNTSRGKMNGSIIHFTKTVRKLGHVINENLSRYDHIKAASKKKNSLRYTFLVRHKNFLPESTKVRVVNSLIVPHFDYCNVIYGDLNSILSNGFQKLHNICIRFILNKKKGEHITPYLSKLPWLRLKLPREMHALLLLLKLSGNISYRNCTPKFLLFVRAIASLLGPHNSLTLTIPYHKSDFYSRRFSVQYVWL</sequence>
<name>A0ABQ9ID81_9NEOP</name>
<proteinExistence type="predicted"/>
<comment type="caution">
    <text evidence="1">The sequence shown here is derived from an EMBL/GenBank/DDBJ whole genome shotgun (WGS) entry which is preliminary data.</text>
</comment>
<protein>
    <recommendedName>
        <fullName evidence="3">Maturase K</fullName>
    </recommendedName>
</protein>
<reference evidence="1 2" key="1">
    <citation type="submission" date="2023-02" db="EMBL/GenBank/DDBJ databases">
        <title>LHISI_Scaffold_Assembly.</title>
        <authorList>
            <person name="Stuart O.P."/>
            <person name="Cleave R."/>
            <person name="Magrath M.J.L."/>
            <person name="Mikheyev A.S."/>
        </authorList>
    </citation>
    <scope>NUCLEOTIDE SEQUENCE [LARGE SCALE GENOMIC DNA]</scope>
    <source>
        <strain evidence="1">Daus_M_001</strain>
        <tissue evidence="1">Leg muscle</tissue>
    </source>
</reference>
<organism evidence="1 2">
    <name type="scientific">Dryococelus australis</name>
    <dbReference type="NCBI Taxonomy" id="614101"/>
    <lineage>
        <taxon>Eukaryota</taxon>
        <taxon>Metazoa</taxon>
        <taxon>Ecdysozoa</taxon>
        <taxon>Arthropoda</taxon>
        <taxon>Hexapoda</taxon>
        <taxon>Insecta</taxon>
        <taxon>Pterygota</taxon>
        <taxon>Neoptera</taxon>
        <taxon>Polyneoptera</taxon>
        <taxon>Phasmatodea</taxon>
        <taxon>Verophasmatodea</taxon>
        <taxon>Anareolatae</taxon>
        <taxon>Phasmatidae</taxon>
        <taxon>Eurycanthinae</taxon>
        <taxon>Dryococelus</taxon>
    </lineage>
</organism>
<dbReference type="Proteomes" id="UP001159363">
    <property type="component" value="Chromosome 2"/>
</dbReference>
<evidence type="ECO:0000313" key="1">
    <source>
        <dbReference type="EMBL" id="KAJ8894175.1"/>
    </source>
</evidence>
<evidence type="ECO:0008006" key="3">
    <source>
        <dbReference type="Google" id="ProtNLM"/>
    </source>
</evidence>
<evidence type="ECO:0000313" key="2">
    <source>
        <dbReference type="Proteomes" id="UP001159363"/>
    </source>
</evidence>